<gene>
    <name evidence="1" type="ORF">METZ01_LOCUS203106</name>
</gene>
<proteinExistence type="predicted"/>
<feature type="non-terminal residue" evidence="1">
    <location>
        <position position="1"/>
    </location>
</feature>
<evidence type="ECO:0000313" key="1">
    <source>
        <dbReference type="EMBL" id="SVB50252.1"/>
    </source>
</evidence>
<dbReference type="EMBL" id="UINC01044594">
    <property type="protein sequence ID" value="SVB50252.1"/>
    <property type="molecule type" value="Genomic_DNA"/>
</dbReference>
<sequence>SQAIREIFRPYSPVNDHHFVFYKDVDCRECGLNHCPDRICLDFSPDEVFSQALAMLSLKN</sequence>
<protein>
    <submittedName>
        <fullName evidence="1">Uncharacterized protein</fullName>
    </submittedName>
</protein>
<reference evidence="1" key="1">
    <citation type="submission" date="2018-05" db="EMBL/GenBank/DDBJ databases">
        <authorList>
            <person name="Lanie J.A."/>
            <person name="Ng W.-L."/>
            <person name="Kazmierczak K.M."/>
            <person name="Andrzejewski T.M."/>
            <person name="Davidsen T.M."/>
            <person name="Wayne K.J."/>
            <person name="Tettelin H."/>
            <person name="Glass J.I."/>
            <person name="Rusch D."/>
            <person name="Podicherti R."/>
            <person name="Tsui H.-C.T."/>
            <person name="Winkler M.E."/>
        </authorList>
    </citation>
    <scope>NUCLEOTIDE SEQUENCE</scope>
</reference>
<name>A0A382EIV1_9ZZZZ</name>
<organism evidence="1">
    <name type="scientific">marine metagenome</name>
    <dbReference type="NCBI Taxonomy" id="408172"/>
    <lineage>
        <taxon>unclassified sequences</taxon>
        <taxon>metagenomes</taxon>
        <taxon>ecological metagenomes</taxon>
    </lineage>
</organism>
<dbReference type="AlphaFoldDB" id="A0A382EIV1"/>
<accession>A0A382EIV1</accession>